<evidence type="ECO:0000256" key="3">
    <source>
        <dbReference type="ARBA" id="ARBA00022771"/>
    </source>
</evidence>
<organism evidence="7 8">
    <name type="scientific">Sciurus vulgaris</name>
    <name type="common">Eurasian red squirrel</name>
    <dbReference type="NCBI Taxonomy" id="55149"/>
    <lineage>
        <taxon>Eukaryota</taxon>
        <taxon>Metazoa</taxon>
        <taxon>Chordata</taxon>
        <taxon>Craniata</taxon>
        <taxon>Vertebrata</taxon>
        <taxon>Euteleostomi</taxon>
        <taxon>Mammalia</taxon>
        <taxon>Eutheria</taxon>
        <taxon>Euarchontoglires</taxon>
        <taxon>Glires</taxon>
        <taxon>Rodentia</taxon>
        <taxon>Sciuromorpha</taxon>
        <taxon>Sciuridae</taxon>
        <taxon>Sciurinae</taxon>
        <taxon>Sciurini</taxon>
        <taxon>Sciurus</taxon>
    </lineage>
</organism>
<dbReference type="PANTHER" id="PTHR48188:SF1">
    <property type="entry name" value="LARGE RIBOSOMAL SUBUNIT PROTEIN EL43-RELATED"/>
    <property type="match status" value="1"/>
</dbReference>
<dbReference type="Ensembl" id="ENSSVLT00005007456.1">
    <property type="protein sequence ID" value="ENSSVLP00005006692.1"/>
    <property type="gene ID" value="ENSSVLG00005005441.1"/>
</dbReference>
<dbReference type="SUPFAM" id="SSF57829">
    <property type="entry name" value="Zn-binding ribosomal proteins"/>
    <property type="match status" value="1"/>
</dbReference>
<dbReference type="GO" id="GO:0008270">
    <property type="term" value="F:zinc ion binding"/>
    <property type="evidence" value="ECO:0007669"/>
    <property type="project" value="UniProtKB-KW"/>
</dbReference>
<dbReference type="InterPro" id="IPR011332">
    <property type="entry name" value="Ribosomal_zn-bd"/>
</dbReference>
<keyword evidence="4" id="KW-0862">Zinc</keyword>
<dbReference type="Gene3D" id="2.20.25.30">
    <property type="match status" value="1"/>
</dbReference>
<dbReference type="GO" id="GO:0070180">
    <property type="term" value="F:large ribosomal subunit rRNA binding"/>
    <property type="evidence" value="ECO:0007669"/>
    <property type="project" value="TreeGrafter"/>
</dbReference>
<keyword evidence="3" id="KW-0863">Zinc-finger</keyword>
<dbReference type="GO" id="GO:0022625">
    <property type="term" value="C:cytosolic large ribosomal subunit"/>
    <property type="evidence" value="ECO:0007669"/>
    <property type="project" value="UniProtKB-ARBA"/>
</dbReference>
<dbReference type="AlphaFoldDB" id="A0A8D2AYI5"/>
<proteinExistence type="inferred from homology"/>
<dbReference type="GeneTree" id="ENSGT00940000167707"/>
<evidence type="ECO:0000313" key="8">
    <source>
        <dbReference type="Proteomes" id="UP000694564"/>
    </source>
</evidence>
<keyword evidence="6" id="KW-0687">Ribonucleoprotein</keyword>
<dbReference type="InterPro" id="IPR002674">
    <property type="entry name" value="Ribosomal_eL43"/>
</dbReference>
<keyword evidence="5" id="KW-0689">Ribosomal protein</keyword>
<dbReference type="GO" id="GO:0006412">
    <property type="term" value="P:translation"/>
    <property type="evidence" value="ECO:0007669"/>
    <property type="project" value="InterPro"/>
</dbReference>
<accession>A0A8D2AYI5</accession>
<evidence type="ECO:0000256" key="1">
    <source>
        <dbReference type="ARBA" id="ARBA00008672"/>
    </source>
</evidence>
<name>A0A8D2AYI5_SCIVU</name>
<dbReference type="Proteomes" id="UP000694564">
    <property type="component" value="Chromosome 2"/>
</dbReference>
<reference evidence="7" key="1">
    <citation type="submission" date="2025-08" db="UniProtKB">
        <authorList>
            <consortium name="Ensembl"/>
        </authorList>
    </citation>
    <scope>IDENTIFICATION</scope>
</reference>
<keyword evidence="8" id="KW-1185">Reference proteome</keyword>
<protein>
    <submittedName>
        <fullName evidence="7">Uncharacterized protein</fullName>
    </submittedName>
</protein>
<reference evidence="7" key="2">
    <citation type="submission" date="2025-09" db="UniProtKB">
        <authorList>
            <consortium name="Ensembl"/>
        </authorList>
    </citation>
    <scope>IDENTIFICATION</scope>
</reference>
<evidence type="ECO:0000256" key="2">
    <source>
        <dbReference type="ARBA" id="ARBA00022723"/>
    </source>
</evidence>
<dbReference type="Pfam" id="PF01780">
    <property type="entry name" value="Ribosomal_L37ae"/>
    <property type="match status" value="1"/>
</dbReference>
<dbReference type="GO" id="GO:0003735">
    <property type="term" value="F:structural constituent of ribosome"/>
    <property type="evidence" value="ECO:0007669"/>
    <property type="project" value="InterPro"/>
</dbReference>
<evidence type="ECO:0000313" key="7">
    <source>
        <dbReference type="Ensembl" id="ENSSVLP00005006692.1"/>
    </source>
</evidence>
<comment type="similarity">
    <text evidence="1">Belongs to the eukaryotic ribosomal protein eL43 family.</text>
</comment>
<evidence type="ECO:0000256" key="4">
    <source>
        <dbReference type="ARBA" id="ARBA00022833"/>
    </source>
</evidence>
<dbReference type="PANTHER" id="PTHR48188">
    <property type="entry name" value="60S RIBOSOMAL PROTEIN L43"/>
    <property type="match status" value="1"/>
</dbReference>
<keyword evidence="2" id="KW-0479">Metal-binding</keyword>
<evidence type="ECO:0000256" key="6">
    <source>
        <dbReference type="ARBA" id="ARBA00023274"/>
    </source>
</evidence>
<dbReference type="InterPro" id="IPR011331">
    <property type="entry name" value="Ribosomal_eL37/eL43"/>
</dbReference>
<sequence length="59" mass="6883">MTKCTKKVGIIGKYRIRYGALLWKIMVKTEISQRLKYTCSFCEAEARRSSSSRPAWSTY</sequence>
<evidence type="ECO:0000256" key="5">
    <source>
        <dbReference type="ARBA" id="ARBA00022980"/>
    </source>
</evidence>